<name>A0A376P6J1_ECOLX</name>
<dbReference type="Gene3D" id="2.40.160.40">
    <property type="entry name" value="monomeric porin ompg"/>
    <property type="match status" value="1"/>
</dbReference>
<dbReference type="AlphaFoldDB" id="A0A376P6J1"/>
<keyword evidence="1 2" id="KW-0732">Signal</keyword>
<evidence type="ECO:0000313" key="3">
    <source>
        <dbReference type="EMBL" id="STH73464.1"/>
    </source>
</evidence>
<reference evidence="3 4" key="1">
    <citation type="submission" date="2018-06" db="EMBL/GenBank/DDBJ databases">
        <authorList>
            <consortium name="Pathogen Informatics"/>
            <person name="Doyle S."/>
        </authorList>
    </citation>
    <scope>NUCLEOTIDE SEQUENCE [LARGE SCALE GENOMIC DNA]</scope>
    <source>
        <strain evidence="3 4">NCTC11341</strain>
    </source>
</reference>
<evidence type="ECO:0000313" key="4">
    <source>
        <dbReference type="Proteomes" id="UP000254428"/>
    </source>
</evidence>
<dbReference type="Proteomes" id="UP000254428">
    <property type="component" value="Unassembled WGS sequence"/>
</dbReference>
<organism evidence="3 4">
    <name type="scientific">Escherichia coli</name>
    <dbReference type="NCBI Taxonomy" id="562"/>
    <lineage>
        <taxon>Bacteria</taxon>
        <taxon>Pseudomonadati</taxon>
        <taxon>Pseudomonadota</taxon>
        <taxon>Gammaproteobacteria</taxon>
        <taxon>Enterobacterales</taxon>
        <taxon>Enterobacteriaceae</taxon>
        <taxon>Escherichia</taxon>
    </lineage>
</organism>
<proteinExistence type="predicted"/>
<dbReference type="Pfam" id="PF09381">
    <property type="entry name" value="Porin_OmpG"/>
    <property type="match status" value="1"/>
</dbReference>
<gene>
    <name evidence="3" type="primary">ompG_1</name>
    <name evidence="3" type="ORF">NCTC11341_05175</name>
</gene>
<sequence>MKKLLPCTALVMCAGMACAQAEERNDWHFNIGAMYEIENVEGYGEDMDGLAEPSVYFNAANGPWRIALAYYQEGPVDYSAGKRGTWLIARSWRCIISSSKTMISVSA</sequence>
<dbReference type="InterPro" id="IPR053713">
    <property type="entry name" value="Bact_OM_Channel_sf"/>
</dbReference>
<protein>
    <submittedName>
        <fullName evidence="3">Outer membrane protein G</fullName>
    </submittedName>
</protein>
<feature type="chain" id="PRO_5016821862" evidence="2">
    <location>
        <begin position="20"/>
        <end position="107"/>
    </location>
</feature>
<feature type="signal peptide" evidence="2">
    <location>
        <begin position="1"/>
        <end position="19"/>
    </location>
</feature>
<evidence type="ECO:0000256" key="1">
    <source>
        <dbReference type="ARBA" id="ARBA00022729"/>
    </source>
</evidence>
<evidence type="ECO:0000256" key="2">
    <source>
        <dbReference type="SAM" id="SignalP"/>
    </source>
</evidence>
<accession>A0A376P6J1</accession>
<dbReference type="InterPro" id="IPR018981">
    <property type="entry name" value="Outer_membrane_porin_G"/>
</dbReference>
<dbReference type="EMBL" id="UGBT01000002">
    <property type="protein sequence ID" value="STH73464.1"/>
    <property type="molecule type" value="Genomic_DNA"/>
</dbReference>
<dbReference type="PROSITE" id="PS51257">
    <property type="entry name" value="PROKAR_LIPOPROTEIN"/>
    <property type="match status" value="1"/>
</dbReference>